<feature type="domain" description="TH1" evidence="1">
    <location>
        <begin position="27"/>
        <end position="202"/>
    </location>
</feature>
<proteinExistence type="predicted"/>
<sequence>MEEDQKNLVDDENPLSGEETIFFMGQKERRKSSESKQLLGDYIGARTNPLIEKLISRTGDTAILFADEVVKVNKRLKMQKRVFVITNQAIYNITPESYKLRRRIALDKLNSLSLSCLSDNFLALIVPSEYDYLIASSKKTEIVMVLMEAFRQCTKHPLNINFANVFEYSIDKQTRREIIFKNVEGGVSTQIYTKKAPRILEQ</sequence>
<organism evidence="2 3">
    <name type="scientific">Streblomastix strix</name>
    <dbReference type="NCBI Taxonomy" id="222440"/>
    <lineage>
        <taxon>Eukaryota</taxon>
        <taxon>Metamonada</taxon>
        <taxon>Preaxostyla</taxon>
        <taxon>Oxymonadida</taxon>
        <taxon>Streblomastigidae</taxon>
        <taxon>Streblomastix</taxon>
    </lineage>
</organism>
<dbReference type="PANTHER" id="PTHR34969:SF1">
    <property type="entry name" value="TH1 DOMAIN-CONTAINING PROTEIN"/>
    <property type="match status" value="1"/>
</dbReference>
<evidence type="ECO:0000313" key="3">
    <source>
        <dbReference type="Proteomes" id="UP000324800"/>
    </source>
</evidence>
<dbReference type="EMBL" id="SNRW01001557">
    <property type="protein sequence ID" value="KAA6395940.1"/>
    <property type="molecule type" value="Genomic_DNA"/>
</dbReference>
<protein>
    <submittedName>
        <fullName evidence="2">Putative myosin IB heavy chain</fullName>
    </submittedName>
</protein>
<dbReference type="PANTHER" id="PTHR34969">
    <property type="entry name" value="OS01G0621700 PROTEIN"/>
    <property type="match status" value="1"/>
</dbReference>
<evidence type="ECO:0000259" key="1">
    <source>
        <dbReference type="PROSITE" id="PS51757"/>
    </source>
</evidence>
<gene>
    <name evidence="2" type="ORF">EZS28_008536</name>
</gene>
<comment type="caution">
    <text evidence="2">The sequence shown here is derived from an EMBL/GenBank/DDBJ whole genome shotgun (WGS) entry which is preliminary data.</text>
</comment>
<dbReference type="PROSITE" id="PS51757">
    <property type="entry name" value="TH1"/>
    <property type="match status" value="1"/>
</dbReference>
<dbReference type="GO" id="GO:0003774">
    <property type="term" value="F:cytoskeletal motor activity"/>
    <property type="evidence" value="ECO:0007669"/>
    <property type="project" value="InterPro"/>
</dbReference>
<dbReference type="Proteomes" id="UP000324800">
    <property type="component" value="Unassembled WGS sequence"/>
</dbReference>
<dbReference type="GO" id="GO:0016459">
    <property type="term" value="C:myosin complex"/>
    <property type="evidence" value="ECO:0007669"/>
    <property type="project" value="InterPro"/>
</dbReference>
<name>A0A5J4WLU2_9EUKA</name>
<reference evidence="2 3" key="1">
    <citation type="submission" date="2019-03" db="EMBL/GenBank/DDBJ databases">
        <title>Single cell metagenomics reveals metabolic interactions within the superorganism composed of flagellate Streblomastix strix and complex community of Bacteroidetes bacteria on its surface.</title>
        <authorList>
            <person name="Treitli S.C."/>
            <person name="Kolisko M."/>
            <person name="Husnik F."/>
            <person name="Keeling P."/>
            <person name="Hampl V."/>
        </authorList>
    </citation>
    <scope>NUCLEOTIDE SEQUENCE [LARGE SCALE GENOMIC DNA]</scope>
    <source>
        <strain evidence="2">ST1C</strain>
    </source>
</reference>
<dbReference type="OrthoDB" id="6108017at2759"/>
<dbReference type="AlphaFoldDB" id="A0A5J4WLU2"/>
<dbReference type="InterPro" id="IPR010926">
    <property type="entry name" value="Myosin_TH1"/>
</dbReference>
<dbReference type="Pfam" id="PF06017">
    <property type="entry name" value="Myosin_TH1"/>
    <property type="match status" value="1"/>
</dbReference>
<evidence type="ECO:0000313" key="2">
    <source>
        <dbReference type="EMBL" id="KAA6395940.1"/>
    </source>
</evidence>
<accession>A0A5J4WLU2</accession>